<name>N1PQT7_DOTSN</name>
<dbReference type="PANTHER" id="PTHR33337:SF40">
    <property type="entry name" value="CENP-V_GFA DOMAIN-CONTAINING PROTEIN-RELATED"/>
    <property type="match status" value="1"/>
</dbReference>
<keyword evidence="3" id="KW-0862">Zinc</keyword>
<dbReference type="OMA" id="GAPYATF"/>
<feature type="domain" description="CENP-V/GFA" evidence="5">
    <location>
        <begin position="1"/>
        <end position="133"/>
    </location>
</feature>
<dbReference type="OrthoDB" id="6329284at2759"/>
<dbReference type="Proteomes" id="UP000016933">
    <property type="component" value="Unassembled WGS sequence"/>
</dbReference>
<dbReference type="GO" id="GO:0046872">
    <property type="term" value="F:metal ion binding"/>
    <property type="evidence" value="ECO:0007669"/>
    <property type="project" value="UniProtKB-KW"/>
</dbReference>
<keyword evidence="7" id="KW-1185">Reference proteome</keyword>
<reference evidence="6 7" key="2">
    <citation type="journal article" date="2012" name="PLoS Pathog.">
        <title>Diverse lifestyles and strategies of plant pathogenesis encoded in the genomes of eighteen Dothideomycetes fungi.</title>
        <authorList>
            <person name="Ohm R.A."/>
            <person name="Feau N."/>
            <person name="Henrissat B."/>
            <person name="Schoch C.L."/>
            <person name="Horwitz B.A."/>
            <person name="Barry K.W."/>
            <person name="Condon B.J."/>
            <person name="Copeland A.C."/>
            <person name="Dhillon B."/>
            <person name="Glaser F."/>
            <person name="Hesse C.N."/>
            <person name="Kosti I."/>
            <person name="LaButti K."/>
            <person name="Lindquist E.A."/>
            <person name="Lucas S."/>
            <person name="Salamov A.A."/>
            <person name="Bradshaw R.E."/>
            <person name="Ciuffetti L."/>
            <person name="Hamelin R.C."/>
            <person name="Kema G.H.J."/>
            <person name="Lawrence C."/>
            <person name="Scott J.A."/>
            <person name="Spatafora J.W."/>
            <person name="Turgeon B.G."/>
            <person name="de Wit P.J.G.M."/>
            <person name="Zhong S."/>
            <person name="Goodwin S.B."/>
            <person name="Grigoriev I.V."/>
        </authorList>
    </citation>
    <scope>NUCLEOTIDE SEQUENCE [LARGE SCALE GENOMIC DNA]</scope>
    <source>
        <strain evidence="7">NZE10 / CBS 128990</strain>
    </source>
</reference>
<evidence type="ECO:0000256" key="3">
    <source>
        <dbReference type="ARBA" id="ARBA00022833"/>
    </source>
</evidence>
<dbReference type="PANTHER" id="PTHR33337">
    <property type="entry name" value="GFA DOMAIN-CONTAINING PROTEIN"/>
    <property type="match status" value="1"/>
</dbReference>
<evidence type="ECO:0000259" key="5">
    <source>
        <dbReference type="PROSITE" id="PS51891"/>
    </source>
</evidence>
<dbReference type="HOGENOM" id="CLU_055491_4_0_1"/>
<evidence type="ECO:0000313" key="7">
    <source>
        <dbReference type="Proteomes" id="UP000016933"/>
    </source>
</evidence>
<proteinExistence type="inferred from homology"/>
<feature type="non-terminal residue" evidence="6">
    <location>
        <position position="1"/>
    </location>
</feature>
<dbReference type="Pfam" id="PF04828">
    <property type="entry name" value="GFA"/>
    <property type="match status" value="1"/>
</dbReference>
<evidence type="ECO:0000256" key="2">
    <source>
        <dbReference type="ARBA" id="ARBA00022723"/>
    </source>
</evidence>
<feature type="non-terminal residue" evidence="6">
    <location>
        <position position="147"/>
    </location>
</feature>
<dbReference type="STRING" id="675120.N1PQT7"/>
<evidence type="ECO:0000313" key="6">
    <source>
        <dbReference type="EMBL" id="EME44784.1"/>
    </source>
</evidence>
<dbReference type="AlphaFoldDB" id="N1PQT7"/>
<dbReference type="EMBL" id="KB446539">
    <property type="protein sequence ID" value="EME44784.1"/>
    <property type="molecule type" value="Genomic_DNA"/>
</dbReference>
<protein>
    <recommendedName>
        <fullName evidence="5">CENP-V/GFA domain-containing protein</fullName>
    </recommendedName>
</protein>
<gene>
    <name evidence="6" type="ORF">DOTSEDRAFT_103637</name>
</gene>
<dbReference type="SUPFAM" id="SSF51316">
    <property type="entry name" value="Mss4-like"/>
    <property type="match status" value="1"/>
</dbReference>
<evidence type="ECO:0000256" key="1">
    <source>
        <dbReference type="ARBA" id="ARBA00005495"/>
    </source>
</evidence>
<keyword evidence="2" id="KW-0479">Metal-binding</keyword>
<keyword evidence="4" id="KW-0456">Lyase</keyword>
<comment type="similarity">
    <text evidence="1">Belongs to the Gfa family.</text>
</comment>
<dbReference type="PROSITE" id="PS51891">
    <property type="entry name" value="CENP_V_GFA"/>
    <property type="match status" value="1"/>
</dbReference>
<organism evidence="6 7">
    <name type="scientific">Dothistroma septosporum (strain NZE10 / CBS 128990)</name>
    <name type="common">Red band needle blight fungus</name>
    <name type="synonym">Mycosphaerella pini</name>
    <dbReference type="NCBI Taxonomy" id="675120"/>
    <lineage>
        <taxon>Eukaryota</taxon>
        <taxon>Fungi</taxon>
        <taxon>Dikarya</taxon>
        <taxon>Ascomycota</taxon>
        <taxon>Pezizomycotina</taxon>
        <taxon>Dothideomycetes</taxon>
        <taxon>Dothideomycetidae</taxon>
        <taxon>Mycosphaerellales</taxon>
        <taxon>Mycosphaerellaceae</taxon>
        <taxon>Dothistroma</taxon>
    </lineage>
</organism>
<evidence type="ECO:0000256" key="4">
    <source>
        <dbReference type="ARBA" id="ARBA00023239"/>
    </source>
</evidence>
<sequence length="147" mass="15964">RGTCACGTTTWTSTTAPTHLDYCYCTQCQRISGSPFIAWLGLPHTSVSVQGSIKTFRLLVSSGMNSIATRSCCADCGSTLSMQYDCYKGEKVHIAAGTVVEGEIGDGVGRCHIWIGDKPGWYDVAGDGGERWEGFDEGFAERVRRYE</sequence>
<dbReference type="InterPro" id="IPR006913">
    <property type="entry name" value="CENP-V/GFA"/>
</dbReference>
<reference evidence="7" key="1">
    <citation type="journal article" date="2012" name="PLoS Genet.">
        <title>The genomes of the fungal plant pathogens Cladosporium fulvum and Dothistroma septosporum reveal adaptation to different hosts and lifestyles but also signatures of common ancestry.</title>
        <authorList>
            <person name="de Wit P.J.G.M."/>
            <person name="van der Burgt A."/>
            <person name="Oekmen B."/>
            <person name="Stergiopoulos I."/>
            <person name="Abd-Elsalam K.A."/>
            <person name="Aerts A.L."/>
            <person name="Bahkali A.H."/>
            <person name="Beenen H.G."/>
            <person name="Chettri P."/>
            <person name="Cox M.P."/>
            <person name="Datema E."/>
            <person name="de Vries R.P."/>
            <person name="Dhillon B."/>
            <person name="Ganley A.R."/>
            <person name="Griffiths S.A."/>
            <person name="Guo Y."/>
            <person name="Hamelin R.C."/>
            <person name="Henrissat B."/>
            <person name="Kabir M.S."/>
            <person name="Jashni M.K."/>
            <person name="Kema G."/>
            <person name="Klaubauf S."/>
            <person name="Lapidus A."/>
            <person name="Levasseur A."/>
            <person name="Lindquist E."/>
            <person name="Mehrabi R."/>
            <person name="Ohm R.A."/>
            <person name="Owen T.J."/>
            <person name="Salamov A."/>
            <person name="Schwelm A."/>
            <person name="Schijlen E."/>
            <person name="Sun H."/>
            <person name="van den Burg H.A."/>
            <person name="van Ham R.C.H.J."/>
            <person name="Zhang S."/>
            <person name="Goodwin S.B."/>
            <person name="Grigoriev I.V."/>
            <person name="Collemare J."/>
            <person name="Bradshaw R.E."/>
        </authorList>
    </citation>
    <scope>NUCLEOTIDE SEQUENCE [LARGE SCALE GENOMIC DNA]</scope>
    <source>
        <strain evidence="7">NZE10 / CBS 128990</strain>
    </source>
</reference>
<dbReference type="eggNOG" id="ENOG502SU3E">
    <property type="taxonomic scope" value="Eukaryota"/>
</dbReference>
<dbReference type="GO" id="GO:0016846">
    <property type="term" value="F:carbon-sulfur lyase activity"/>
    <property type="evidence" value="ECO:0007669"/>
    <property type="project" value="InterPro"/>
</dbReference>
<dbReference type="InterPro" id="IPR011057">
    <property type="entry name" value="Mss4-like_sf"/>
</dbReference>
<dbReference type="Gene3D" id="3.90.1590.10">
    <property type="entry name" value="glutathione-dependent formaldehyde- activating enzyme (gfa)"/>
    <property type="match status" value="1"/>
</dbReference>
<accession>N1PQT7</accession>